<name>A0A0A8YSE3_ARUDO</name>
<accession>A0A0A8YSE3</accession>
<organism evidence="1">
    <name type="scientific">Arundo donax</name>
    <name type="common">Giant reed</name>
    <name type="synonym">Donax arundinaceus</name>
    <dbReference type="NCBI Taxonomy" id="35708"/>
    <lineage>
        <taxon>Eukaryota</taxon>
        <taxon>Viridiplantae</taxon>
        <taxon>Streptophyta</taxon>
        <taxon>Embryophyta</taxon>
        <taxon>Tracheophyta</taxon>
        <taxon>Spermatophyta</taxon>
        <taxon>Magnoliopsida</taxon>
        <taxon>Liliopsida</taxon>
        <taxon>Poales</taxon>
        <taxon>Poaceae</taxon>
        <taxon>PACMAD clade</taxon>
        <taxon>Arundinoideae</taxon>
        <taxon>Arundineae</taxon>
        <taxon>Arundo</taxon>
    </lineage>
</organism>
<sequence length="70" mass="7441">MVASLDGTRLYAEVLSFHRIAAGHRVRAHQIGKGRRRVGCTAQVQRAEEEAAADLGGAASPLGCLLRSIN</sequence>
<proteinExistence type="predicted"/>
<reference evidence="1" key="1">
    <citation type="submission" date="2014-09" db="EMBL/GenBank/DDBJ databases">
        <authorList>
            <person name="Magalhaes I.L.F."/>
            <person name="Oliveira U."/>
            <person name="Santos F.R."/>
            <person name="Vidigal T.H.D.A."/>
            <person name="Brescovit A.D."/>
            <person name="Santos A.J."/>
        </authorList>
    </citation>
    <scope>NUCLEOTIDE SEQUENCE</scope>
    <source>
        <tissue evidence="1">Shoot tissue taken approximately 20 cm above the soil surface</tissue>
    </source>
</reference>
<protein>
    <submittedName>
        <fullName evidence="1">Uncharacterized protein</fullName>
    </submittedName>
</protein>
<reference evidence="1" key="2">
    <citation type="journal article" date="2015" name="Data Brief">
        <title>Shoot transcriptome of the giant reed, Arundo donax.</title>
        <authorList>
            <person name="Barrero R.A."/>
            <person name="Guerrero F.D."/>
            <person name="Moolhuijzen P."/>
            <person name="Goolsby J.A."/>
            <person name="Tidwell J."/>
            <person name="Bellgard S.E."/>
            <person name="Bellgard M.I."/>
        </authorList>
    </citation>
    <scope>NUCLEOTIDE SEQUENCE</scope>
    <source>
        <tissue evidence="1">Shoot tissue taken approximately 20 cm above the soil surface</tissue>
    </source>
</reference>
<dbReference type="AlphaFoldDB" id="A0A0A8YSE3"/>
<dbReference type="EMBL" id="GBRH01272533">
    <property type="protein sequence ID" value="JAD25362.1"/>
    <property type="molecule type" value="Transcribed_RNA"/>
</dbReference>
<evidence type="ECO:0000313" key="1">
    <source>
        <dbReference type="EMBL" id="JAD25362.1"/>
    </source>
</evidence>